<dbReference type="PANTHER" id="PTHR16301:SF25">
    <property type="entry name" value="PROTEIN IMPACT"/>
    <property type="match status" value="1"/>
</dbReference>
<protein>
    <recommendedName>
        <fullName evidence="2">Impact N-terminal domain-containing protein</fullName>
    </recommendedName>
</protein>
<dbReference type="InterPro" id="IPR020568">
    <property type="entry name" value="Ribosomal_Su5_D2-typ_SF"/>
</dbReference>
<comment type="caution">
    <text evidence="3">The sequence shown here is derived from an EMBL/GenBank/DDBJ whole genome shotgun (WGS) entry which is preliminary data.</text>
</comment>
<keyword evidence="4" id="KW-1185">Reference proteome</keyword>
<dbReference type="PANTHER" id="PTHR16301">
    <property type="entry name" value="IMPACT-RELATED"/>
    <property type="match status" value="1"/>
</dbReference>
<dbReference type="InterPro" id="IPR001498">
    <property type="entry name" value="Impact_N"/>
</dbReference>
<dbReference type="AlphaFoldDB" id="A0AAW0D3Z0"/>
<comment type="similarity">
    <text evidence="1">Belongs to the IMPACT family.</text>
</comment>
<dbReference type="InterPro" id="IPR036956">
    <property type="entry name" value="Impact_N_sf"/>
</dbReference>
<sequence>MDAFVQRSRPLPQPVASSQEIRDRGSTFVANIYRARTPEEARACTSHIKNVVHASKPATHEISAWRCMVTKAGKTGLGGPDDFELKSGKDDDGEKWASDRLMKVLEAQAVIDAVVVVSRWYGGVMLGSARFTHIETCAFEVCRTFKKKEELDDCILALTTLDYTLAELRRELAEMTAEASTSGGDKAPNALVKTSARTPDYSTFTEADIPKAKRLVLARERAVASVKNMIAKRRGAIDTTTVPDDRN</sequence>
<gene>
    <name evidence="3" type="ORF">VNI00_007375</name>
</gene>
<accession>A0AAW0D3Z0</accession>
<dbReference type="GO" id="GO:0140469">
    <property type="term" value="P:GCN2-mediated signaling"/>
    <property type="evidence" value="ECO:0007669"/>
    <property type="project" value="TreeGrafter"/>
</dbReference>
<dbReference type="Proteomes" id="UP001383192">
    <property type="component" value="Unassembled WGS sequence"/>
</dbReference>
<name>A0AAW0D3Z0_9AGAR</name>
<dbReference type="GO" id="GO:0006446">
    <property type="term" value="P:regulation of translational initiation"/>
    <property type="evidence" value="ECO:0007669"/>
    <property type="project" value="TreeGrafter"/>
</dbReference>
<reference evidence="3 4" key="1">
    <citation type="submission" date="2024-01" db="EMBL/GenBank/DDBJ databases">
        <title>A draft genome for a cacao thread blight-causing isolate of Paramarasmius palmivorus.</title>
        <authorList>
            <person name="Baruah I.K."/>
            <person name="Bukari Y."/>
            <person name="Amoako-Attah I."/>
            <person name="Meinhardt L.W."/>
            <person name="Bailey B.A."/>
            <person name="Cohen S.P."/>
        </authorList>
    </citation>
    <scope>NUCLEOTIDE SEQUENCE [LARGE SCALE GENOMIC DNA]</scope>
    <source>
        <strain evidence="3 4">GH-12</strain>
    </source>
</reference>
<dbReference type="EMBL" id="JAYKXP010000024">
    <property type="protein sequence ID" value="KAK7045543.1"/>
    <property type="molecule type" value="Genomic_DNA"/>
</dbReference>
<organism evidence="3 4">
    <name type="scientific">Paramarasmius palmivorus</name>
    <dbReference type="NCBI Taxonomy" id="297713"/>
    <lineage>
        <taxon>Eukaryota</taxon>
        <taxon>Fungi</taxon>
        <taxon>Dikarya</taxon>
        <taxon>Basidiomycota</taxon>
        <taxon>Agaricomycotina</taxon>
        <taxon>Agaricomycetes</taxon>
        <taxon>Agaricomycetidae</taxon>
        <taxon>Agaricales</taxon>
        <taxon>Marasmiineae</taxon>
        <taxon>Marasmiaceae</taxon>
        <taxon>Paramarasmius</taxon>
    </lineage>
</organism>
<dbReference type="Gene3D" id="3.30.230.30">
    <property type="entry name" value="Impact, N-terminal domain"/>
    <property type="match status" value="1"/>
</dbReference>
<evidence type="ECO:0000313" key="4">
    <source>
        <dbReference type="Proteomes" id="UP001383192"/>
    </source>
</evidence>
<dbReference type="GO" id="GO:0005737">
    <property type="term" value="C:cytoplasm"/>
    <property type="evidence" value="ECO:0007669"/>
    <property type="project" value="TreeGrafter"/>
</dbReference>
<evidence type="ECO:0000259" key="2">
    <source>
        <dbReference type="Pfam" id="PF01205"/>
    </source>
</evidence>
<dbReference type="Pfam" id="PF01205">
    <property type="entry name" value="Impact_N"/>
    <property type="match status" value="1"/>
</dbReference>
<dbReference type="SUPFAM" id="SSF54211">
    <property type="entry name" value="Ribosomal protein S5 domain 2-like"/>
    <property type="match status" value="1"/>
</dbReference>
<evidence type="ECO:0000256" key="1">
    <source>
        <dbReference type="ARBA" id="ARBA00007665"/>
    </source>
</evidence>
<dbReference type="InterPro" id="IPR023582">
    <property type="entry name" value="Impact"/>
</dbReference>
<feature type="domain" description="Impact N-terminal" evidence="2">
    <location>
        <begin position="24"/>
        <end position="141"/>
    </location>
</feature>
<evidence type="ECO:0000313" key="3">
    <source>
        <dbReference type="EMBL" id="KAK7045543.1"/>
    </source>
</evidence>
<proteinExistence type="inferred from homology"/>